<dbReference type="EMBL" id="GL378344">
    <property type="protein sequence ID" value="EFJ47636.1"/>
    <property type="molecule type" value="Genomic_DNA"/>
</dbReference>
<dbReference type="KEGG" id="vcn:VOLCADRAFT_91983"/>
<name>D8TYG3_VOLCA</name>
<proteinExistence type="predicted"/>
<dbReference type="RefSeq" id="XP_002951460.1">
    <property type="nucleotide sequence ID" value="XM_002951414.1"/>
</dbReference>
<feature type="region of interest" description="Disordered" evidence="1">
    <location>
        <begin position="40"/>
        <end position="66"/>
    </location>
</feature>
<organism evidence="3">
    <name type="scientific">Volvox carteri f. nagariensis</name>
    <dbReference type="NCBI Taxonomy" id="3068"/>
    <lineage>
        <taxon>Eukaryota</taxon>
        <taxon>Viridiplantae</taxon>
        <taxon>Chlorophyta</taxon>
        <taxon>core chlorophytes</taxon>
        <taxon>Chlorophyceae</taxon>
        <taxon>CS clade</taxon>
        <taxon>Chlamydomonadales</taxon>
        <taxon>Volvocaceae</taxon>
        <taxon>Volvox</taxon>
    </lineage>
</organism>
<protein>
    <submittedName>
        <fullName evidence="2">Uncharacterized protein</fullName>
    </submittedName>
</protein>
<feature type="compositionally biased region" description="Gly residues" evidence="1">
    <location>
        <begin position="42"/>
        <end position="58"/>
    </location>
</feature>
<reference evidence="2 3" key="1">
    <citation type="journal article" date="2010" name="Science">
        <title>Genomic analysis of organismal complexity in the multicellular green alga Volvox carteri.</title>
        <authorList>
            <person name="Prochnik S.E."/>
            <person name="Umen J."/>
            <person name="Nedelcu A.M."/>
            <person name="Hallmann A."/>
            <person name="Miller S.M."/>
            <person name="Nishii I."/>
            <person name="Ferris P."/>
            <person name="Kuo A."/>
            <person name="Mitros T."/>
            <person name="Fritz-Laylin L.K."/>
            <person name="Hellsten U."/>
            <person name="Chapman J."/>
            <person name="Simakov O."/>
            <person name="Rensing S.A."/>
            <person name="Terry A."/>
            <person name="Pangilinan J."/>
            <person name="Kapitonov V."/>
            <person name="Jurka J."/>
            <person name="Salamov A."/>
            <person name="Shapiro H."/>
            <person name="Schmutz J."/>
            <person name="Grimwood J."/>
            <person name="Lindquist E."/>
            <person name="Lucas S."/>
            <person name="Grigoriev I.V."/>
            <person name="Schmitt R."/>
            <person name="Kirk D."/>
            <person name="Rokhsar D.S."/>
        </authorList>
    </citation>
    <scope>NUCLEOTIDE SEQUENCE [LARGE SCALE GENOMIC DNA]</scope>
    <source>
        <strain evidence="3">f. Nagariensis / Eve</strain>
    </source>
</reference>
<dbReference type="GeneID" id="9615544"/>
<dbReference type="InParanoid" id="D8TYG3"/>
<dbReference type="OrthoDB" id="26525at2759"/>
<evidence type="ECO:0000313" key="2">
    <source>
        <dbReference type="EMBL" id="EFJ47636.1"/>
    </source>
</evidence>
<evidence type="ECO:0000313" key="3">
    <source>
        <dbReference type="Proteomes" id="UP000001058"/>
    </source>
</evidence>
<evidence type="ECO:0000256" key="1">
    <source>
        <dbReference type="SAM" id="MobiDB-lite"/>
    </source>
</evidence>
<dbReference type="AlphaFoldDB" id="D8TYG3"/>
<keyword evidence="3" id="KW-1185">Reference proteome</keyword>
<accession>D8TYG3</accession>
<gene>
    <name evidence="2" type="ORF">VOLCADRAFT_91983</name>
</gene>
<sequence>MEEAAGSFTPSYKTNSIPPVSYREGSSGARAVVHANVATVSGGRGAGGRGGGAGGGGRTPSLGRRTTRLMRGPCNAYSQLSGEAILNSPAADLRPLLGPDSKHLISESVVREAVAAVGSRLEDVLHKQTVMEQLVESRYLSLERLLAFMVMFHAMARRTADWWPLTFDIARSQSGLRVATTAAPVTASELEQSLAETLAGDVVEAAARRGEAARQDRVRQILTSYIRKRVVAPAGTVNSARQQ</sequence>
<dbReference type="Proteomes" id="UP000001058">
    <property type="component" value="Unassembled WGS sequence"/>
</dbReference>